<keyword evidence="4" id="KW-1185">Reference proteome</keyword>
<proteinExistence type="predicted"/>
<dbReference type="Gene3D" id="1.10.1660.10">
    <property type="match status" value="1"/>
</dbReference>
<evidence type="ECO:0000313" key="3">
    <source>
        <dbReference type="EMBL" id="PRZ15104.1"/>
    </source>
</evidence>
<protein>
    <submittedName>
        <fullName evidence="3">DNA-binding transcriptional MerR regulator</fullName>
    </submittedName>
</protein>
<organism evidence="3 4">
    <name type="scientific">Nesterenkonia sandarakina</name>
    <dbReference type="NCBI Taxonomy" id="272918"/>
    <lineage>
        <taxon>Bacteria</taxon>
        <taxon>Bacillati</taxon>
        <taxon>Actinomycetota</taxon>
        <taxon>Actinomycetes</taxon>
        <taxon>Micrococcales</taxon>
        <taxon>Micrococcaceae</taxon>
        <taxon>Nesterenkonia</taxon>
    </lineage>
</organism>
<dbReference type="Pfam" id="PF13411">
    <property type="entry name" value="MerR_1"/>
    <property type="match status" value="1"/>
</dbReference>
<dbReference type="RefSeq" id="WP_106123032.1">
    <property type="nucleotide sequence ID" value="NZ_PVTY01000009.1"/>
</dbReference>
<dbReference type="InterPro" id="IPR009061">
    <property type="entry name" value="DNA-bd_dom_put_sf"/>
</dbReference>
<dbReference type="PANTHER" id="PTHR30204:SF93">
    <property type="entry name" value="HTH MERR-TYPE DOMAIN-CONTAINING PROTEIN"/>
    <property type="match status" value="1"/>
</dbReference>
<dbReference type="InterPro" id="IPR000551">
    <property type="entry name" value="MerR-type_HTH_dom"/>
</dbReference>
<dbReference type="GO" id="GO:0003677">
    <property type="term" value="F:DNA binding"/>
    <property type="evidence" value="ECO:0007669"/>
    <property type="project" value="UniProtKB-KW"/>
</dbReference>
<evidence type="ECO:0000256" key="1">
    <source>
        <dbReference type="ARBA" id="ARBA00023125"/>
    </source>
</evidence>
<dbReference type="InterPro" id="IPR047057">
    <property type="entry name" value="MerR_fam"/>
</dbReference>
<name>A0A2T0YIS1_9MICC</name>
<sequence length="261" mass="29039">MAWSTSEIADMASTTVNTVRHYHRLGLLDEPERRTNGYKQYGVRHLVQLLQIRRLVGLGLPLGRIGAVQAGREDGQEVLHQLDAELMAGIERLQQARTDLAAILREDAPADAPAGFESVASRLSESDRSILHISGQLYDAQAMADLRRMVEVDEAIDRLGAQIDRLPPDADETSREGLVQLLAPVLAQNLADYPWLLNQSERLSRSESVVRQTISEAIADLYNPAQLDVLFRASLIACERVEARFDAADDERLSIPERTHV</sequence>
<dbReference type="AlphaFoldDB" id="A0A2T0YIS1"/>
<evidence type="ECO:0000313" key="4">
    <source>
        <dbReference type="Proteomes" id="UP000238217"/>
    </source>
</evidence>
<accession>A0A2T0YIS1</accession>
<dbReference type="OrthoDB" id="4569196at2"/>
<keyword evidence="1 3" id="KW-0238">DNA-binding</keyword>
<dbReference type="GO" id="GO:0003700">
    <property type="term" value="F:DNA-binding transcription factor activity"/>
    <property type="evidence" value="ECO:0007669"/>
    <property type="project" value="InterPro"/>
</dbReference>
<dbReference type="Proteomes" id="UP000238217">
    <property type="component" value="Unassembled WGS sequence"/>
</dbReference>
<feature type="domain" description="HTH merR-type" evidence="2">
    <location>
        <begin position="2"/>
        <end position="71"/>
    </location>
</feature>
<comment type="caution">
    <text evidence="3">The sequence shown here is derived from an EMBL/GenBank/DDBJ whole genome shotgun (WGS) entry which is preliminary data.</text>
</comment>
<reference evidence="3 4" key="1">
    <citation type="submission" date="2018-03" db="EMBL/GenBank/DDBJ databases">
        <title>Comparative analysis of microorganisms from saline springs in Andes Mountain Range, Colombia.</title>
        <authorList>
            <person name="Rubin E."/>
        </authorList>
    </citation>
    <scope>NUCLEOTIDE SEQUENCE [LARGE SCALE GENOMIC DNA]</scope>
    <source>
        <strain evidence="3 4">CG 35</strain>
    </source>
</reference>
<dbReference type="CDD" id="cd00592">
    <property type="entry name" value="HTH_MerR-like"/>
    <property type="match status" value="1"/>
</dbReference>
<dbReference type="PANTHER" id="PTHR30204">
    <property type="entry name" value="REDOX-CYCLING DRUG-SENSING TRANSCRIPTIONAL ACTIVATOR SOXR"/>
    <property type="match status" value="1"/>
</dbReference>
<dbReference type="SMART" id="SM00422">
    <property type="entry name" value="HTH_MERR"/>
    <property type="match status" value="1"/>
</dbReference>
<dbReference type="PROSITE" id="PS50937">
    <property type="entry name" value="HTH_MERR_2"/>
    <property type="match status" value="1"/>
</dbReference>
<gene>
    <name evidence="3" type="ORF">BCL67_10924</name>
</gene>
<dbReference type="EMBL" id="PVTY01000009">
    <property type="protein sequence ID" value="PRZ15104.1"/>
    <property type="molecule type" value="Genomic_DNA"/>
</dbReference>
<dbReference type="SUPFAM" id="SSF46955">
    <property type="entry name" value="Putative DNA-binding domain"/>
    <property type="match status" value="1"/>
</dbReference>
<evidence type="ECO:0000259" key="2">
    <source>
        <dbReference type="PROSITE" id="PS50937"/>
    </source>
</evidence>